<evidence type="ECO:0000313" key="2">
    <source>
        <dbReference type="EMBL" id="MBP3953251.1"/>
    </source>
</evidence>
<dbReference type="Pfam" id="PF05239">
    <property type="entry name" value="PRC"/>
    <property type="match status" value="1"/>
</dbReference>
<protein>
    <submittedName>
        <fullName evidence="2">PRC-barrel domain-containing protein</fullName>
    </submittedName>
</protein>
<name>A0A940WVW3_9BACI</name>
<dbReference type="EMBL" id="JAGKSQ010000011">
    <property type="protein sequence ID" value="MBP3953251.1"/>
    <property type="molecule type" value="Genomic_DNA"/>
</dbReference>
<feature type="domain" description="PRC-barrel" evidence="1">
    <location>
        <begin position="132"/>
        <end position="179"/>
    </location>
</feature>
<dbReference type="SUPFAM" id="SSF50346">
    <property type="entry name" value="PRC-barrel domain"/>
    <property type="match status" value="2"/>
</dbReference>
<dbReference type="InterPro" id="IPR014747">
    <property type="entry name" value="Bac_photo_RC_H_C"/>
</dbReference>
<organism evidence="2 3">
    <name type="scientific">Halalkalibacter suaedae</name>
    <dbReference type="NCBI Taxonomy" id="2822140"/>
    <lineage>
        <taxon>Bacteria</taxon>
        <taxon>Bacillati</taxon>
        <taxon>Bacillota</taxon>
        <taxon>Bacilli</taxon>
        <taxon>Bacillales</taxon>
        <taxon>Bacillaceae</taxon>
        <taxon>Halalkalibacter</taxon>
    </lineage>
</organism>
<dbReference type="Proteomes" id="UP000678228">
    <property type="component" value="Unassembled WGS sequence"/>
</dbReference>
<dbReference type="GO" id="GO:0030077">
    <property type="term" value="C:plasma membrane light-harvesting complex"/>
    <property type="evidence" value="ECO:0007669"/>
    <property type="project" value="InterPro"/>
</dbReference>
<dbReference type="Gene3D" id="3.90.50.10">
    <property type="entry name" value="Photosynthetic Reaction Center, subunit H, domain 2"/>
    <property type="match status" value="2"/>
</dbReference>
<accession>A0A940WVW3</accession>
<dbReference type="InterPro" id="IPR027275">
    <property type="entry name" value="PRC-brl_dom"/>
</dbReference>
<evidence type="ECO:0000313" key="3">
    <source>
        <dbReference type="Proteomes" id="UP000678228"/>
    </source>
</evidence>
<dbReference type="GO" id="GO:0019684">
    <property type="term" value="P:photosynthesis, light reaction"/>
    <property type="evidence" value="ECO:0007669"/>
    <property type="project" value="InterPro"/>
</dbReference>
<dbReference type="InterPro" id="IPR011033">
    <property type="entry name" value="PRC_barrel-like_sf"/>
</dbReference>
<sequence>MKDLYFDSEKWVVRYLVIDTLKWLPGLQVLVSPVSFDNVELADKRISILATRLQIEKSPSIEEHRPLSRQMETDLHTYYGWTPYWIGEGLWGNGDRPTTSQTKPTENELNEQERPFLRNVNELKGQWTGYTVNGLDQKIGNVVDFVFDDDSWAVHYLIVDTGDWLPGRKVMLPPEAIVSINWATKEISTNLTSEDAKVEATERNSILHLDEISIDNLRRRSITNK</sequence>
<reference evidence="2" key="1">
    <citation type="submission" date="2021-03" db="EMBL/GenBank/DDBJ databases">
        <title>Bacillus suaedae sp. nov., isolated from Suaeda aralocaspica.</title>
        <authorList>
            <person name="Lei R.F.R."/>
        </authorList>
    </citation>
    <scope>NUCLEOTIDE SEQUENCE</scope>
    <source>
        <strain evidence="2">YZJH907-2</strain>
    </source>
</reference>
<keyword evidence="3" id="KW-1185">Reference proteome</keyword>
<gene>
    <name evidence="2" type="ORF">J7W16_19175</name>
</gene>
<proteinExistence type="predicted"/>
<comment type="caution">
    <text evidence="2">The sequence shown here is derived from an EMBL/GenBank/DDBJ whole genome shotgun (WGS) entry which is preliminary data.</text>
</comment>
<dbReference type="AlphaFoldDB" id="A0A940WVW3"/>
<evidence type="ECO:0000259" key="1">
    <source>
        <dbReference type="Pfam" id="PF05239"/>
    </source>
</evidence>